<comment type="caution">
    <text evidence="1">The sequence shown here is derived from an EMBL/GenBank/DDBJ whole genome shotgun (WGS) entry which is preliminary data.</text>
</comment>
<evidence type="ECO:0000313" key="1">
    <source>
        <dbReference type="EMBL" id="MCW7555039.1"/>
    </source>
</evidence>
<organism evidence="1 2">
    <name type="scientific">Endozoicomonas gorgoniicola</name>
    <dbReference type="NCBI Taxonomy" id="1234144"/>
    <lineage>
        <taxon>Bacteria</taxon>
        <taxon>Pseudomonadati</taxon>
        <taxon>Pseudomonadota</taxon>
        <taxon>Gammaproteobacteria</taxon>
        <taxon>Oceanospirillales</taxon>
        <taxon>Endozoicomonadaceae</taxon>
        <taxon>Endozoicomonas</taxon>
    </lineage>
</organism>
<gene>
    <name evidence="1" type="ORF">NX722_20920</name>
</gene>
<dbReference type="CDD" id="cd01045">
    <property type="entry name" value="Ferritin_like_AB"/>
    <property type="match status" value="1"/>
</dbReference>
<keyword evidence="2" id="KW-1185">Reference proteome</keyword>
<dbReference type="Proteomes" id="UP001209854">
    <property type="component" value="Unassembled WGS sequence"/>
</dbReference>
<dbReference type="Gene3D" id="1.20.1260.10">
    <property type="match status" value="1"/>
</dbReference>
<proteinExistence type="predicted"/>
<dbReference type="InterPro" id="IPR012347">
    <property type="entry name" value="Ferritin-like"/>
</dbReference>
<reference evidence="1 2" key="1">
    <citation type="submission" date="2022-10" db="EMBL/GenBank/DDBJ databases">
        <title>High-quality genome sequences of two octocoral-associated bacteria, Endozoicomonas euniceicola EF212 and Endozoicomonas gorgoniicola PS125.</title>
        <authorList>
            <person name="Chiou Y.-J."/>
            <person name="Chen Y.-H."/>
        </authorList>
    </citation>
    <scope>NUCLEOTIDE SEQUENCE [LARGE SCALE GENOMIC DNA]</scope>
    <source>
        <strain evidence="1 2">PS125</strain>
    </source>
</reference>
<protein>
    <submittedName>
        <fullName evidence="1">Ferritin family protein</fullName>
    </submittedName>
</protein>
<dbReference type="EMBL" id="JAPFCC010000001">
    <property type="protein sequence ID" value="MCW7555039.1"/>
    <property type="molecule type" value="Genomic_DNA"/>
</dbReference>
<evidence type="ECO:0000313" key="2">
    <source>
        <dbReference type="Proteomes" id="UP001209854"/>
    </source>
</evidence>
<sequence length="158" mass="18497">MNIQFNIEQVLIMAERIERNTVNYYQNAAAAVEAPEQKAFLNRMVQIESQHESDFAHMRNQLTQQEKESTAFDPENHYIQYCQNHADMQKLNEQPVDFTDIGSIIRGAIEHEKEAILFYLGMKAYIPERLGKEKIDDIINEEMSHINILQEHYKVLAV</sequence>
<accession>A0ABT3N093</accession>
<dbReference type="InterPro" id="IPR009078">
    <property type="entry name" value="Ferritin-like_SF"/>
</dbReference>
<dbReference type="RefSeq" id="WP_262564805.1">
    <property type="nucleotide sequence ID" value="NZ_JAPFCC010000001.1"/>
</dbReference>
<name>A0ABT3N093_9GAMM</name>
<dbReference type="SUPFAM" id="SSF47240">
    <property type="entry name" value="Ferritin-like"/>
    <property type="match status" value="1"/>
</dbReference>